<accession>A0ABT5KHN9</accession>
<organism evidence="2 3">
    <name type="scientific">Roseateles albus</name>
    <dbReference type="NCBI Taxonomy" id="2987525"/>
    <lineage>
        <taxon>Bacteria</taxon>
        <taxon>Pseudomonadati</taxon>
        <taxon>Pseudomonadota</taxon>
        <taxon>Betaproteobacteria</taxon>
        <taxon>Burkholderiales</taxon>
        <taxon>Sphaerotilaceae</taxon>
        <taxon>Roseateles</taxon>
    </lineage>
</organism>
<dbReference type="RefSeq" id="WP_273601574.1">
    <property type="nucleotide sequence ID" value="NZ_JAQQXT010000012.1"/>
</dbReference>
<keyword evidence="3" id="KW-1185">Reference proteome</keyword>
<protein>
    <recommendedName>
        <fullName evidence="4">DUF1631 family protein</fullName>
    </recommendedName>
</protein>
<sequence>MAPLMQAWGGELPVFGSAEEMDEVMNVLMYGLWNRLSEHQSSRKPFKLTRFEVTASRQALHGLAEMRAQELKAFVDGLLGPDDEMVLPQKAHDAVVALAQLYEMFVGATELLADSAQPAPDQELKALLQNFQRMTILADEQINKAVQSCKRARLSSGQHAEKMAATMSKKVASAAAPFDDMPGTSEGDAESEPDFTNSPLSQTVTRNGVTVDVEIYGDGHGGWILEIVDAENASHVWDEPFETEQQALTEAFRALDAEPLEFLGRAADQPLN</sequence>
<evidence type="ECO:0000256" key="1">
    <source>
        <dbReference type="SAM" id="MobiDB-lite"/>
    </source>
</evidence>
<comment type="caution">
    <text evidence="2">The sequence shown here is derived from an EMBL/GenBank/DDBJ whole genome shotgun (WGS) entry which is preliminary data.</text>
</comment>
<evidence type="ECO:0000313" key="2">
    <source>
        <dbReference type="EMBL" id="MDC8773443.1"/>
    </source>
</evidence>
<proteinExistence type="predicted"/>
<name>A0ABT5KHN9_9BURK</name>
<evidence type="ECO:0000313" key="3">
    <source>
        <dbReference type="Proteomes" id="UP001221189"/>
    </source>
</evidence>
<gene>
    <name evidence="2" type="ORF">PRZ03_17820</name>
</gene>
<reference evidence="2 3" key="1">
    <citation type="submission" date="2022-10" db="EMBL/GenBank/DDBJ databases">
        <title>Paucibacter sp. hw1 Genome sequencing.</title>
        <authorList>
            <person name="Park S."/>
        </authorList>
    </citation>
    <scope>NUCLEOTIDE SEQUENCE [LARGE SCALE GENOMIC DNA]</scope>
    <source>
        <strain evidence="3">hw1</strain>
    </source>
</reference>
<feature type="region of interest" description="Disordered" evidence="1">
    <location>
        <begin position="171"/>
        <end position="202"/>
    </location>
</feature>
<evidence type="ECO:0008006" key="4">
    <source>
        <dbReference type="Google" id="ProtNLM"/>
    </source>
</evidence>
<dbReference type="Proteomes" id="UP001221189">
    <property type="component" value="Unassembled WGS sequence"/>
</dbReference>
<dbReference type="EMBL" id="JAQQXT010000012">
    <property type="protein sequence ID" value="MDC8773443.1"/>
    <property type="molecule type" value="Genomic_DNA"/>
</dbReference>